<gene>
    <name evidence="7" type="ORF">NUH88_09680</name>
</gene>
<organism evidence="7 8">
    <name type="scientific">Nisaea acidiphila</name>
    <dbReference type="NCBI Taxonomy" id="1862145"/>
    <lineage>
        <taxon>Bacteria</taxon>
        <taxon>Pseudomonadati</taxon>
        <taxon>Pseudomonadota</taxon>
        <taxon>Alphaproteobacteria</taxon>
        <taxon>Rhodospirillales</taxon>
        <taxon>Thalassobaculaceae</taxon>
        <taxon>Nisaea</taxon>
    </lineage>
</organism>
<keyword evidence="3 6" id="KW-0812">Transmembrane</keyword>
<comment type="similarity">
    <text evidence="2 6">Belongs to the SURF1 family.</text>
</comment>
<keyword evidence="8" id="KW-1185">Reference proteome</keyword>
<evidence type="ECO:0000256" key="4">
    <source>
        <dbReference type="ARBA" id="ARBA00022989"/>
    </source>
</evidence>
<evidence type="ECO:0000256" key="2">
    <source>
        <dbReference type="ARBA" id="ARBA00007165"/>
    </source>
</evidence>
<keyword evidence="4 6" id="KW-1133">Transmembrane helix</keyword>
<dbReference type="Proteomes" id="UP001060336">
    <property type="component" value="Chromosome"/>
</dbReference>
<dbReference type="Pfam" id="PF02104">
    <property type="entry name" value="SURF1"/>
    <property type="match status" value="1"/>
</dbReference>
<accession>A0A9J7AY09</accession>
<evidence type="ECO:0000256" key="6">
    <source>
        <dbReference type="RuleBase" id="RU363076"/>
    </source>
</evidence>
<dbReference type="EMBL" id="CP102480">
    <property type="protein sequence ID" value="UUX51958.1"/>
    <property type="molecule type" value="Genomic_DNA"/>
</dbReference>
<dbReference type="PANTHER" id="PTHR23427:SF2">
    <property type="entry name" value="SURFEIT LOCUS PROTEIN 1"/>
    <property type="match status" value="1"/>
</dbReference>
<evidence type="ECO:0000256" key="3">
    <source>
        <dbReference type="ARBA" id="ARBA00022692"/>
    </source>
</evidence>
<dbReference type="RefSeq" id="WP_257771739.1">
    <property type="nucleotide sequence ID" value="NZ_CP102480.1"/>
</dbReference>
<reference evidence="7" key="1">
    <citation type="submission" date="2022-08" db="EMBL/GenBank/DDBJ databases">
        <title>Nisaea acidiphila sp. nov., isolated from a marine algal debris and emended description of the genus Nisaea Urios et al. 2008.</title>
        <authorList>
            <person name="Kwon K."/>
        </authorList>
    </citation>
    <scope>NUCLEOTIDE SEQUENCE</scope>
    <source>
        <strain evidence="7">MEBiC11861</strain>
    </source>
</reference>
<evidence type="ECO:0000256" key="1">
    <source>
        <dbReference type="ARBA" id="ARBA00004370"/>
    </source>
</evidence>
<keyword evidence="5 6" id="KW-0472">Membrane</keyword>
<sequence>MLGNRRFRPTFWASFFTVLAVAFMLGLCYWQIERLVWKTNLIEQFESRVAEDPVAAPDALGEIEDWRYRRVRLEGTFLHDKELLVTGKPFEGNAGFHLITPMRLTDGRTVLVNRGWIQLKPRGPVDTGPMHVEGLQTVEGLIRQDRLKGYFVPENEPQNEVWLYVDTAQMAVHRGVGPVLPYYVDQLRAPGPLKMPIGADTRIHVRNEHLSYAMTWALLALTLIVIYVIYHLKPEDDASDEGTGREQ</sequence>
<name>A0A9J7AY09_9PROT</name>
<dbReference type="KEGG" id="naci:NUH88_09680"/>
<dbReference type="CDD" id="cd06662">
    <property type="entry name" value="SURF1"/>
    <property type="match status" value="1"/>
</dbReference>
<feature type="transmembrane region" description="Helical" evidence="6">
    <location>
        <begin position="12"/>
        <end position="32"/>
    </location>
</feature>
<dbReference type="InterPro" id="IPR045214">
    <property type="entry name" value="Surf1/Surf4"/>
</dbReference>
<dbReference type="PANTHER" id="PTHR23427">
    <property type="entry name" value="SURFEIT LOCUS PROTEIN"/>
    <property type="match status" value="1"/>
</dbReference>
<dbReference type="InterPro" id="IPR002994">
    <property type="entry name" value="Surf1/Shy1"/>
</dbReference>
<evidence type="ECO:0000313" key="8">
    <source>
        <dbReference type="Proteomes" id="UP001060336"/>
    </source>
</evidence>
<protein>
    <recommendedName>
        <fullName evidence="6">SURF1-like protein</fullName>
    </recommendedName>
</protein>
<dbReference type="PROSITE" id="PS50895">
    <property type="entry name" value="SURF1"/>
    <property type="match status" value="1"/>
</dbReference>
<feature type="transmembrane region" description="Helical" evidence="6">
    <location>
        <begin position="210"/>
        <end position="230"/>
    </location>
</feature>
<keyword evidence="6" id="KW-1003">Cell membrane</keyword>
<evidence type="ECO:0000313" key="7">
    <source>
        <dbReference type="EMBL" id="UUX51958.1"/>
    </source>
</evidence>
<comment type="subcellular location">
    <subcellularLocation>
        <location evidence="6">Cell membrane</location>
        <topology evidence="6">Multi-pass membrane protein</topology>
    </subcellularLocation>
    <subcellularLocation>
        <location evidence="1">Membrane</location>
    </subcellularLocation>
</comment>
<dbReference type="AlphaFoldDB" id="A0A9J7AY09"/>
<proteinExistence type="inferred from homology"/>
<evidence type="ECO:0000256" key="5">
    <source>
        <dbReference type="ARBA" id="ARBA00023136"/>
    </source>
</evidence>
<dbReference type="GO" id="GO:0005886">
    <property type="term" value="C:plasma membrane"/>
    <property type="evidence" value="ECO:0007669"/>
    <property type="project" value="UniProtKB-SubCell"/>
</dbReference>